<gene>
    <name evidence="5" type="ORF">CXQ85_002120</name>
</gene>
<accession>A0A2V1ASQ9</accession>
<dbReference type="OrthoDB" id="20734at2759"/>
<reference evidence="5 6" key="1">
    <citation type="submission" date="2017-12" db="EMBL/GenBank/DDBJ databases">
        <title>Genome Sequence of a Multidrug-Resistant Candida haemulonii Isolate from a Patient with Chronic Leg Ulcers in Israel.</title>
        <authorList>
            <person name="Chow N.A."/>
            <person name="Gade L."/>
            <person name="Batra D."/>
            <person name="Rowe L.A."/>
            <person name="Ben-Ami R."/>
            <person name="Loparev V.N."/>
            <person name="Litvintseva A.P."/>
        </authorList>
    </citation>
    <scope>NUCLEOTIDE SEQUENCE [LARGE SCALE GENOMIC DNA]</scope>
    <source>
        <strain evidence="5 6">B11899</strain>
    </source>
</reference>
<dbReference type="AlphaFoldDB" id="A0A2V1ASQ9"/>
<dbReference type="Pfam" id="PF10356">
    <property type="entry name" value="RRG7"/>
    <property type="match status" value="1"/>
</dbReference>
<comment type="caution">
    <text evidence="5">The sequence shown here is derived from an EMBL/GenBank/DDBJ whole genome shotgun (WGS) entry which is preliminary data.</text>
</comment>
<dbReference type="GO" id="GO:0005739">
    <property type="term" value="C:mitochondrion"/>
    <property type="evidence" value="ECO:0007669"/>
    <property type="project" value="UniProtKB-SubCell"/>
</dbReference>
<evidence type="ECO:0000313" key="5">
    <source>
        <dbReference type="EMBL" id="PVH20333.1"/>
    </source>
</evidence>
<dbReference type="Proteomes" id="UP000244309">
    <property type="component" value="Unassembled WGS sequence"/>
</dbReference>
<dbReference type="InterPro" id="IPR018828">
    <property type="entry name" value="RRG7"/>
</dbReference>
<comment type="subcellular location">
    <subcellularLocation>
        <location evidence="1">Mitochondrion</location>
    </subcellularLocation>
</comment>
<evidence type="ECO:0000256" key="4">
    <source>
        <dbReference type="ARBA" id="ARBA00023128"/>
    </source>
</evidence>
<protein>
    <recommendedName>
        <fullName evidence="3">Required for respiratory growth protein 7, mitochondrial</fullName>
    </recommendedName>
</protein>
<name>A0A2V1ASQ9_9ASCO</name>
<dbReference type="RefSeq" id="XP_025341273.1">
    <property type="nucleotide sequence ID" value="XM_025485808.1"/>
</dbReference>
<proteinExistence type="inferred from homology"/>
<dbReference type="PANTHER" id="PTHR28133">
    <property type="entry name" value="REQUIRED FOR RESPIRATORY GROWTH PROTEIN 7, MITOCHONDRIAL"/>
    <property type="match status" value="1"/>
</dbReference>
<organism evidence="5 6">
    <name type="scientific">Candidozyma haemuli</name>
    <dbReference type="NCBI Taxonomy" id="45357"/>
    <lineage>
        <taxon>Eukaryota</taxon>
        <taxon>Fungi</taxon>
        <taxon>Dikarya</taxon>
        <taxon>Ascomycota</taxon>
        <taxon>Saccharomycotina</taxon>
        <taxon>Pichiomycetes</taxon>
        <taxon>Metschnikowiaceae</taxon>
        <taxon>Candidozyma</taxon>
    </lineage>
</organism>
<keyword evidence="6" id="KW-1185">Reference proteome</keyword>
<dbReference type="GeneID" id="37007451"/>
<evidence type="ECO:0000256" key="3">
    <source>
        <dbReference type="ARBA" id="ARBA00014638"/>
    </source>
</evidence>
<dbReference type="PANTHER" id="PTHR28133:SF1">
    <property type="entry name" value="REQUIRED FOR RESPIRATORY GROWTH PROTEIN 7, MITOCHONDRIAL"/>
    <property type="match status" value="1"/>
</dbReference>
<comment type="similarity">
    <text evidence="2">Belongs to the RRG7 family.</text>
</comment>
<evidence type="ECO:0000256" key="2">
    <source>
        <dbReference type="ARBA" id="ARBA00009554"/>
    </source>
</evidence>
<evidence type="ECO:0000256" key="1">
    <source>
        <dbReference type="ARBA" id="ARBA00004173"/>
    </source>
</evidence>
<sequence length="244" mass="28477">MSCTLRSRHILRRFKSTLQDIQTSREYLEYGRLNQKDVTSTTFRGTLYELYAKEYLEHRLHCYEMTRVGGAMDNGIDIFGKWNLGFYWNRLTDEKKSKKYPQKTVLSASKQYNEATGGKVPKQIDLENQIQVFVQCKNYKRRIQASTIRELAGIYEYHAKTALDRMRTFFFLLSPFALTKQAQRQFDISSVPLVHFKVSSTKVEEADQNNQAVDTLDEPPTIYMNPKARSLLQGLEQGIVKNQF</sequence>
<dbReference type="VEuPathDB" id="FungiDB:CXQ85_002120"/>
<dbReference type="EMBL" id="PKFO01000003">
    <property type="protein sequence ID" value="PVH20333.1"/>
    <property type="molecule type" value="Genomic_DNA"/>
</dbReference>
<evidence type="ECO:0000313" key="6">
    <source>
        <dbReference type="Proteomes" id="UP000244309"/>
    </source>
</evidence>
<keyword evidence="4" id="KW-0496">Mitochondrion</keyword>